<comment type="caution">
    <text evidence="4">The sequence shown here is derived from an EMBL/GenBank/DDBJ whole genome shotgun (WGS) entry which is preliminary data.</text>
</comment>
<evidence type="ECO:0000313" key="4">
    <source>
        <dbReference type="EMBL" id="MCG7979800.1"/>
    </source>
</evidence>
<dbReference type="GO" id="GO:0090313">
    <property type="term" value="P:regulation of protein targeting to membrane"/>
    <property type="evidence" value="ECO:0007669"/>
    <property type="project" value="TreeGrafter"/>
</dbReference>
<protein>
    <submittedName>
        <fullName evidence="4">AsmA family protein</fullName>
    </submittedName>
</protein>
<accession>A0A9E4NMC9</accession>
<dbReference type="EMBL" id="JAEPCR010000084">
    <property type="protein sequence ID" value="MCG7979800.1"/>
    <property type="molecule type" value="Genomic_DNA"/>
</dbReference>
<reference evidence="4" key="1">
    <citation type="journal article" date="2021" name="Proc. Natl. Acad. Sci. U.S.A.">
        <title>Global biogeography of chemosynthetic symbionts reveals both localized and globally distributed symbiont groups. .</title>
        <authorList>
            <person name="Osvatic J.T."/>
            <person name="Wilkins L.G.E."/>
            <person name="Leibrecht L."/>
            <person name="Leray M."/>
            <person name="Zauner S."/>
            <person name="Polzin J."/>
            <person name="Camacho Y."/>
            <person name="Gros O."/>
            <person name="van Gils J.A."/>
            <person name="Eisen J.A."/>
            <person name="Petersen J.M."/>
            <person name="Yuen B."/>
        </authorList>
    </citation>
    <scope>NUCLEOTIDE SEQUENCE</scope>
    <source>
        <strain evidence="4">MAGclacostrist055</strain>
    </source>
</reference>
<dbReference type="GO" id="GO:0005886">
    <property type="term" value="C:plasma membrane"/>
    <property type="evidence" value="ECO:0007669"/>
    <property type="project" value="TreeGrafter"/>
</dbReference>
<dbReference type="PANTHER" id="PTHR30441">
    <property type="entry name" value="DUF748 DOMAIN-CONTAINING PROTEIN"/>
    <property type="match status" value="1"/>
</dbReference>
<dbReference type="InterPro" id="IPR007844">
    <property type="entry name" value="AsmA"/>
</dbReference>
<dbReference type="Proteomes" id="UP000886674">
    <property type="component" value="Unassembled WGS sequence"/>
</dbReference>
<keyword evidence="2" id="KW-0472">Membrane</keyword>
<evidence type="ECO:0000256" key="1">
    <source>
        <dbReference type="SAM" id="MobiDB-lite"/>
    </source>
</evidence>
<organism evidence="4 5">
    <name type="scientific">Candidatus Thiodiazotropha taylori</name>
    <dbReference type="NCBI Taxonomy" id="2792791"/>
    <lineage>
        <taxon>Bacteria</taxon>
        <taxon>Pseudomonadati</taxon>
        <taxon>Pseudomonadota</taxon>
        <taxon>Gammaproteobacteria</taxon>
        <taxon>Chromatiales</taxon>
        <taxon>Sedimenticolaceae</taxon>
        <taxon>Candidatus Thiodiazotropha</taxon>
    </lineage>
</organism>
<name>A0A9E4NMC9_9GAMM</name>
<sequence>MMGKTLKVLGWLIGMVLLLIIAAVILIPMFVDPNDHKDRIVAEVKKATGRDLTIGGDIGLSVFPRLALELNGLTLSNAKGFKEGDFAAVKHAEVGVNLLPLLIDQLLEVDTVRIEGLKLNLARSKSGVTNWDDMLGKAEGERESVEAASPQQDKAGLMAFTVGGLSIKEANLVWDDQSTGERYQIDNIYLETGELAPGRSVDLNFSMDLVSRKPLLKGGVKLTSKMLVKPDEQVFSMQDLQLAVNLTGEGMPEEGVKSLLEGDLLVNLTSNILDLHDLELTSGKLKLTGRVQGEEIQTNPTFKGELNLAEFNLREWMNQFGLPVPETADEEVLQSLFLSSDFTASPDQLVLKNLLLELDQTKLKGEFEMVNFASPAYLFNLALNTINVDRYLPPKPGPGRAPGKPSKGGSENEPLFPNELLRGLRLDGTVRIDSLIVNGLQAEAILLKVRGRDGKLNLDHEVGRFYDGLMKGDVQLDVTGERPAINLTQKVSRILSGPLLLDLTGKDTLLGSGDLDMQLTSRGNTVKQLKRGLNGQLSFDFRDGAVKGFNLAKMIRDTKAKLKGEGTMVLNEPEQTDFSELNGRATIVNGVVNNQSLLAKSPYLRLEGSGKAYLLEERLKYTVRPVIVNTPAGQGGEALEDLVGIPIPVKIKGNWNDPDFSIQLSKILEEQQKAKLKQKLDQKVDEKIGEKLEEKVPEELKDKLKDKLKNLF</sequence>
<keyword evidence="2" id="KW-1133">Transmembrane helix</keyword>
<feature type="domain" description="AsmA" evidence="3">
    <location>
        <begin position="2"/>
        <end position="596"/>
    </location>
</feature>
<feature type="transmembrane region" description="Helical" evidence="2">
    <location>
        <begin position="9"/>
        <end position="31"/>
    </location>
</feature>
<dbReference type="PANTHER" id="PTHR30441:SF4">
    <property type="entry name" value="PROTEIN ASMA"/>
    <property type="match status" value="1"/>
</dbReference>
<evidence type="ECO:0000259" key="3">
    <source>
        <dbReference type="Pfam" id="PF05170"/>
    </source>
</evidence>
<gene>
    <name evidence="4" type="ORF">JAY77_16850</name>
</gene>
<dbReference type="AlphaFoldDB" id="A0A9E4NMC9"/>
<proteinExistence type="predicted"/>
<evidence type="ECO:0000256" key="2">
    <source>
        <dbReference type="SAM" id="Phobius"/>
    </source>
</evidence>
<evidence type="ECO:0000313" key="5">
    <source>
        <dbReference type="Proteomes" id="UP000886674"/>
    </source>
</evidence>
<dbReference type="Pfam" id="PF05170">
    <property type="entry name" value="AsmA"/>
    <property type="match status" value="1"/>
</dbReference>
<feature type="region of interest" description="Disordered" evidence="1">
    <location>
        <begin position="393"/>
        <end position="414"/>
    </location>
</feature>
<keyword evidence="2" id="KW-0812">Transmembrane</keyword>
<dbReference type="InterPro" id="IPR052894">
    <property type="entry name" value="AsmA-related"/>
</dbReference>